<dbReference type="EMBL" id="AP014960">
    <property type="protein sequence ID" value="BAS88726.1"/>
    <property type="molecule type" value="Genomic_DNA"/>
</dbReference>
<feature type="compositionally biased region" description="Basic residues" evidence="1">
    <location>
        <begin position="135"/>
        <end position="144"/>
    </location>
</feature>
<feature type="compositionally biased region" description="Low complexity" evidence="1">
    <location>
        <begin position="29"/>
        <end position="40"/>
    </location>
</feature>
<dbReference type="AlphaFoldDB" id="A0A0P0W9K0"/>
<name>A0A0P0W9K0_ORYSJ</name>
<gene>
    <name evidence="2" type="ordered locus">Os04g0351100</name>
    <name evidence="2" type="ORF">OSNPB_040351100</name>
</gene>
<feature type="region of interest" description="Disordered" evidence="1">
    <location>
        <begin position="113"/>
        <end position="144"/>
    </location>
</feature>
<dbReference type="Proteomes" id="UP000059680">
    <property type="component" value="Chromosome 4"/>
</dbReference>
<dbReference type="PaxDb" id="39947-A0A0P0W9K0"/>
<dbReference type="InParanoid" id="A0A0P0W9K0"/>
<proteinExistence type="predicted"/>
<evidence type="ECO:0000313" key="3">
    <source>
        <dbReference type="Proteomes" id="UP000059680"/>
    </source>
</evidence>
<feature type="compositionally biased region" description="Basic residues" evidence="1">
    <location>
        <begin position="61"/>
        <end position="76"/>
    </location>
</feature>
<sequence>MVGGEWRGQAHRSIRLKSSMARAGASPQAAEGGARASAARIPLRARAGTGAEPSPSPQGCARRRRGRGGRGRRRGGGRAGEDGGETGAWHRCVPERRRRGQCDLRRRYVGAGGSSLAWRQEEGRRQRGDRGACGRSRRRGGICA</sequence>
<reference evidence="2 3" key="3">
    <citation type="journal article" date="2013" name="Rice">
        <title>Improvement of the Oryza sativa Nipponbare reference genome using next generation sequence and optical map data.</title>
        <authorList>
            <person name="Kawahara Y."/>
            <person name="de la Bastide M."/>
            <person name="Hamilton J.P."/>
            <person name="Kanamori H."/>
            <person name="McCombie W.R."/>
            <person name="Ouyang S."/>
            <person name="Schwartz D.C."/>
            <person name="Tanaka T."/>
            <person name="Wu J."/>
            <person name="Zhou S."/>
            <person name="Childs K.L."/>
            <person name="Davidson R.M."/>
            <person name="Lin H."/>
            <person name="Quesada-Ocampo L."/>
            <person name="Vaillancourt B."/>
            <person name="Sakai H."/>
            <person name="Lee S.S."/>
            <person name="Kim J."/>
            <person name="Numa H."/>
            <person name="Itoh T."/>
            <person name="Buell C.R."/>
            <person name="Matsumoto T."/>
        </authorList>
    </citation>
    <scope>NUCLEOTIDE SEQUENCE [LARGE SCALE GENOMIC DNA]</scope>
    <source>
        <strain evidence="3">cv. Nipponbare</strain>
    </source>
</reference>
<dbReference type="Gramene" id="Os04t0351100-00">
    <property type="protein sequence ID" value="Os04t0351100-00"/>
    <property type="gene ID" value="Os04g0351100"/>
</dbReference>
<feature type="region of interest" description="Disordered" evidence="1">
    <location>
        <begin position="1"/>
        <end position="96"/>
    </location>
</feature>
<keyword evidence="3" id="KW-1185">Reference proteome</keyword>
<reference evidence="2 3" key="2">
    <citation type="journal article" date="2013" name="Plant Cell Physiol.">
        <title>Rice Annotation Project Database (RAP-DB): an integrative and interactive database for rice genomics.</title>
        <authorList>
            <person name="Sakai H."/>
            <person name="Lee S.S."/>
            <person name="Tanaka T."/>
            <person name="Numa H."/>
            <person name="Kim J."/>
            <person name="Kawahara Y."/>
            <person name="Wakimoto H."/>
            <person name="Yang C.C."/>
            <person name="Iwamoto M."/>
            <person name="Abe T."/>
            <person name="Yamada Y."/>
            <person name="Muto A."/>
            <person name="Inokuchi H."/>
            <person name="Ikemura T."/>
            <person name="Matsumoto T."/>
            <person name="Sasaki T."/>
            <person name="Itoh T."/>
        </authorList>
    </citation>
    <scope>NUCLEOTIDE SEQUENCE [LARGE SCALE GENOMIC DNA]</scope>
    <source>
        <strain evidence="3">cv. Nipponbare</strain>
    </source>
</reference>
<evidence type="ECO:0000256" key="1">
    <source>
        <dbReference type="SAM" id="MobiDB-lite"/>
    </source>
</evidence>
<evidence type="ECO:0000313" key="2">
    <source>
        <dbReference type="EMBL" id="BAS88726.1"/>
    </source>
</evidence>
<feature type="compositionally biased region" description="Basic and acidic residues" evidence="1">
    <location>
        <begin position="119"/>
        <end position="132"/>
    </location>
</feature>
<organism evidence="2 3">
    <name type="scientific">Oryza sativa subsp. japonica</name>
    <name type="common">Rice</name>
    <dbReference type="NCBI Taxonomy" id="39947"/>
    <lineage>
        <taxon>Eukaryota</taxon>
        <taxon>Viridiplantae</taxon>
        <taxon>Streptophyta</taxon>
        <taxon>Embryophyta</taxon>
        <taxon>Tracheophyta</taxon>
        <taxon>Spermatophyta</taxon>
        <taxon>Magnoliopsida</taxon>
        <taxon>Liliopsida</taxon>
        <taxon>Poales</taxon>
        <taxon>Poaceae</taxon>
        <taxon>BOP clade</taxon>
        <taxon>Oryzoideae</taxon>
        <taxon>Oryzeae</taxon>
        <taxon>Oryzinae</taxon>
        <taxon>Oryza</taxon>
        <taxon>Oryza sativa</taxon>
    </lineage>
</organism>
<protein>
    <submittedName>
        <fullName evidence="2">Os04g0351100 protein</fullName>
    </submittedName>
</protein>
<accession>A0A0P0W9K0</accession>
<reference evidence="3" key="1">
    <citation type="journal article" date="2005" name="Nature">
        <title>The map-based sequence of the rice genome.</title>
        <authorList>
            <consortium name="International rice genome sequencing project (IRGSP)"/>
            <person name="Matsumoto T."/>
            <person name="Wu J."/>
            <person name="Kanamori H."/>
            <person name="Katayose Y."/>
            <person name="Fujisawa M."/>
            <person name="Namiki N."/>
            <person name="Mizuno H."/>
            <person name="Yamamoto K."/>
            <person name="Antonio B.A."/>
            <person name="Baba T."/>
            <person name="Sakata K."/>
            <person name="Nagamura Y."/>
            <person name="Aoki H."/>
            <person name="Arikawa K."/>
            <person name="Arita K."/>
            <person name="Bito T."/>
            <person name="Chiden Y."/>
            <person name="Fujitsuka N."/>
            <person name="Fukunaka R."/>
            <person name="Hamada M."/>
            <person name="Harada C."/>
            <person name="Hayashi A."/>
            <person name="Hijishita S."/>
            <person name="Honda M."/>
            <person name="Hosokawa S."/>
            <person name="Ichikawa Y."/>
            <person name="Idonuma A."/>
            <person name="Iijima M."/>
            <person name="Ikeda M."/>
            <person name="Ikeno M."/>
            <person name="Ito K."/>
            <person name="Ito S."/>
            <person name="Ito T."/>
            <person name="Ito Y."/>
            <person name="Ito Y."/>
            <person name="Iwabuchi A."/>
            <person name="Kamiya K."/>
            <person name="Karasawa W."/>
            <person name="Kurita K."/>
            <person name="Katagiri S."/>
            <person name="Kikuta A."/>
            <person name="Kobayashi H."/>
            <person name="Kobayashi N."/>
            <person name="Machita K."/>
            <person name="Maehara T."/>
            <person name="Masukawa M."/>
            <person name="Mizubayashi T."/>
            <person name="Mukai Y."/>
            <person name="Nagasaki H."/>
            <person name="Nagata Y."/>
            <person name="Naito S."/>
            <person name="Nakashima M."/>
            <person name="Nakama Y."/>
            <person name="Nakamichi Y."/>
            <person name="Nakamura M."/>
            <person name="Meguro A."/>
            <person name="Negishi M."/>
            <person name="Ohta I."/>
            <person name="Ohta T."/>
            <person name="Okamoto M."/>
            <person name="Ono N."/>
            <person name="Saji S."/>
            <person name="Sakaguchi M."/>
            <person name="Sakai K."/>
            <person name="Shibata M."/>
            <person name="Shimokawa T."/>
            <person name="Song J."/>
            <person name="Takazaki Y."/>
            <person name="Terasawa K."/>
            <person name="Tsugane M."/>
            <person name="Tsuji K."/>
            <person name="Ueda S."/>
            <person name="Waki K."/>
            <person name="Yamagata H."/>
            <person name="Yamamoto M."/>
            <person name="Yamamoto S."/>
            <person name="Yamane H."/>
            <person name="Yoshiki S."/>
            <person name="Yoshihara R."/>
            <person name="Yukawa K."/>
            <person name="Zhong H."/>
            <person name="Yano M."/>
            <person name="Yuan Q."/>
            <person name="Ouyang S."/>
            <person name="Liu J."/>
            <person name="Jones K.M."/>
            <person name="Gansberger K."/>
            <person name="Moffat K."/>
            <person name="Hill J."/>
            <person name="Bera J."/>
            <person name="Fadrosh D."/>
            <person name="Jin S."/>
            <person name="Johri S."/>
            <person name="Kim M."/>
            <person name="Overton L."/>
            <person name="Reardon M."/>
            <person name="Tsitrin T."/>
            <person name="Vuong H."/>
            <person name="Weaver B."/>
            <person name="Ciecko A."/>
            <person name="Tallon L."/>
            <person name="Jackson J."/>
            <person name="Pai G."/>
            <person name="Aken S.V."/>
            <person name="Utterback T."/>
            <person name="Reidmuller S."/>
            <person name="Feldblyum T."/>
            <person name="Hsiao J."/>
            <person name="Zismann V."/>
            <person name="Iobst S."/>
            <person name="de Vazeille A.R."/>
            <person name="Buell C.R."/>
            <person name="Ying K."/>
            <person name="Li Y."/>
            <person name="Lu T."/>
            <person name="Huang Y."/>
            <person name="Zhao Q."/>
            <person name="Feng Q."/>
            <person name="Zhang L."/>
            <person name="Zhu J."/>
            <person name="Weng Q."/>
            <person name="Mu J."/>
            <person name="Lu Y."/>
            <person name="Fan D."/>
            <person name="Liu Y."/>
            <person name="Guan J."/>
            <person name="Zhang Y."/>
            <person name="Yu S."/>
            <person name="Liu X."/>
            <person name="Zhang Y."/>
            <person name="Hong G."/>
            <person name="Han B."/>
            <person name="Choisne N."/>
            <person name="Demange N."/>
            <person name="Orjeda G."/>
            <person name="Samain S."/>
            <person name="Cattolico L."/>
            <person name="Pelletier E."/>
            <person name="Couloux A."/>
            <person name="Segurens B."/>
            <person name="Wincker P."/>
            <person name="D'Hont A."/>
            <person name="Scarpelli C."/>
            <person name="Weissenbach J."/>
            <person name="Salanoubat M."/>
            <person name="Quetier F."/>
            <person name="Yu Y."/>
            <person name="Kim H.R."/>
            <person name="Rambo T."/>
            <person name="Currie J."/>
            <person name="Collura K."/>
            <person name="Luo M."/>
            <person name="Yang T."/>
            <person name="Ammiraju J.S.S."/>
            <person name="Engler F."/>
            <person name="Soderlund C."/>
            <person name="Wing R.A."/>
            <person name="Palmer L.E."/>
            <person name="de la Bastide M."/>
            <person name="Spiegel L."/>
            <person name="Nascimento L."/>
            <person name="Zutavern T."/>
            <person name="O'Shaughnessy A."/>
            <person name="Dike S."/>
            <person name="Dedhia N."/>
            <person name="Preston R."/>
            <person name="Balija V."/>
            <person name="McCombie W.R."/>
            <person name="Chow T."/>
            <person name="Chen H."/>
            <person name="Chung M."/>
            <person name="Chen C."/>
            <person name="Shaw J."/>
            <person name="Wu H."/>
            <person name="Hsiao K."/>
            <person name="Chao Y."/>
            <person name="Chu M."/>
            <person name="Cheng C."/>
            <person name="Hour A."/>
            <person name="Lee P."/>
            <person name="Lin S."/>
            <person name="Lin Y."/>
            <person name="Liou J."/>
            <person name="Liu S."/>
            <person name="Hsing Y."/>
            <person name="Raghuvanshi S."/>
            <person name="Mohanty A."/>
            <person name="Bharti A.K."/>
            <person name="Gaur A."/>
            <person name="Gupta V."/>
            <person name="Kumar D."/>
            <person name="Ravi V."/>
            <person name="Vij S."/>
            <person name="Kapur A."/>
            <person name="Khurana P."/>
            <person name="Khurana P."/>
            <person name="Khurana J.P."/>
            <person name="Tyagi A.K."/>
            <person name="Gaikwad K."/>
            <person name="Singh A."/>
            <person name="Dalal V."/>
            <person name="Srivastava S."/>
            <person name="Dixit A."/>
            <person name="Pal A.K."/>
            <person name="Ghazi I.A."/>
            <person name="Yadav M."/>
            <person name="Pandit A."/>
            <person name="Bhargava A."/>
            <person name="Sureshbabu K."/>
            <person name="Batra K."/>
            <person name="Sharma T.R."/>
            <person name="Mohapatra T."/>
            <person name="Singh N.K."/>
            <person name="Messing J."/>
            <person name="Nelson A.B."/>
            <person name="Fuks G."/>
            <person name="Kavchok S."/>
            <person name="Keizer G."/>
            <person name="Linton E."/>
            <person name="Llaca V."/>
            <person name="Song R."/>
            <person name="Tanyolac B."/>
            <person name="Young S."/>
            <person name="Ho-Il K."/>
            <person name="Hahn J.H."/>
            <person name="Sangsakoo G."/>
            <person name="Vanavichit A."/>
            <person name="de Mattos Luiz.A.T."/>
            <person name="Zimmer P.D."/>
            <person name="Malone G."/>
            <person name="Dellagostin O."/>
            <person name="de Oliveira A.C."/>
            <person name="Bevan M."/>
            <person name="Bancroft I."/>
            <person name="Minx P."/>
            <person name="Cordum H."/>
            <person name="Wilson R."/>
            <person name="Cheng Z."/>
            <person name="Jin W."/>
            <person name="Jiang J."/>
            <person name="Leong S.A."/>
            <person name="Iwama H."/>
            <person name="Gojobori T."/>
            <person name="Itoh T."/>
            <person name="Niimura Y."/>
            <person name="Fujii Y."/>
            <person name="Habara T."/>
            <person name="Sakai H."/>
            <person name="Sato Y."/>
            <person name="Wilson G."/>
            <person name="Kumar K."/>
            <person name="McCouch S."/>
            <person name="Juretic N."/>
            <person name="Hoen D."/>
            <person name="Wright S."/>
            <person name="Bruskiewich R."/>
            <person name="Bureau T."/>
            <person name="Miyao A."/>
            <person name="Hirochika H."/>
            <person name="Nishikawa T."/>
            <person name="Kadowaki K."/>
            <person name="Sugiura M."/>
            <person name="Burr B."/>
            <person name="Sasaki T."/>
        </authorList>
    </citation>
    <scope>NUCLEOTIDE SEQUENCE [LARGE SCALE GENOMIC DNA]</scope>
    <source>
        <strain evidence="3">cv. Nipponbare</strain>
    </source>
</reference>